<accession>A0AAE1LIJ5</accession>
<reference evidence="1" key="1">
    <citation type="submission" date="2021-07" db="EMBL/GenBank/DDBJ databases">
        <authorList>
            <person name="Catto M.A."/>
            <person name="Jacobson A."/>
            <person name="Kennedy G."/>
            <person name="Labadie P."/>
            <person name="Hunt B.G."/>
            <person name="Srinivasan R."/>
        </authorList>
    </citation>
    <scope>NUCLEOTIDE SEQUENCE</scope>
    <source>
        <strain evidence="1">PL_HMW_Pooled</strain>
        <tissue evidence="1">Head</tissue>
    </source>
</reference>
<protein>
    <submittedName>
        <fullName evidence="1">Aldo-keto reductase family 1 member B1</fullName>
    </submittedName>
</protein>
<keyword evidence="2" id="KW-1185">Reference proteome</keyword>
<evidence type="ECO:0000313" key="1">
    <source>
        <dbReference type="EMBL" id="KAK3919357.1"/>
    </source>
</evidence>
<comment type="caution">
    <text evidence="1">The sequence shown here is derived from an EMBL/GenBank/DDBJ whole genome shotgun (WGS) entry which is preliminary data.</text>
</comment>
<gene>
    <name evidence="1" type="ORF">KUF71_008484</name>
</gene>
<evidence type="ECO:0000313" key="2">
    <source>
        <dbReference type="Proteomes" id="UP001219518"/>
    </source>
</evidence>
<sequence length="172" mass="19261">MTEGQRTFAIHSDYYSAGLAGRTALKEPTSLLKSALSDVKNILQARQTPTVPIKRIGTFTVSSPRSKSKAIDVLPDSLSQYDLCNCNKDEEDTVGLGYTLRLESECLREEDILYIQEGMFKLPNSEDAVVASTEFPDYEPPDADESFLSPARSLDSYFPPVDEPRYIFDFED</sequence>
<dbReference type="AlphaFoldDB" id="A0AAE1LIJ5"/>
<organism evidence="1 2">
    <name type="scientific">Frankliniella fusca</name>
    <dbReference type="NCBI Taxonomy" id="407009"/>
    <lineage>
        <taxon>Eukaryota</taxon>
        <taxon>Metazoa</taxon>
        <taxon>Ecdysozoa</taxon>
        <taxon>Arthropoda</taxon>
        <taxon>Hexapoda</taxon>
        <taxon>Insecta</taxon>
        <taxon>Pterygota</taxon>
        <taxon>Neoptera</taxon>
        <taxon>Paraneoptera</taxon>
        <taxon>Thysanoptera</taxon>
        <taxon>Terebrantia</taxon>
        <taxon>Thripoidea</taxon>
        <taxon>Thripidae</taxon>
        <taxon>Frankliniella</taxon>
    </lineage>
</organism>
<reference evidence="1" key="2">
    <citation type="journal article" date="2023" name="BMC Genomics">
        <title>Pest status, molecular evolution, and epigenetic factors derived from the genome assembly of Frankliniella fusca, a thysanopteran phytovirus vector.</title>
        <authorList>
            <person name="Catto M.A."/>
            <person name="Labadie P.E."/>
            <person name="Jacobson A.L."/>
            <person name="Kennedy G.G."/>
            <person name="Srinivasan R."/>
            <person name="Hunt B.G."/>
        </authorList>
    </citation>
    <scope>NUCLEOTIDE SEQUENCE</scope>
    <source>
        <strain evidence="1">PL_HMW_Pooled</strain>
    </source>
</reference>
<dbReference type="Proteomes" id="UP001219518">
    <property type="component" value="Unassembled WGS sequence"/>
</dbReference>
<proteinExistence type="predicted"/>
<name>A0AAE1LIJ5_9NEOP</name>
<dbReference type="EMBL" id="JAHWGI010000979">
    <property type="protein sequence ID" value="KAK3919357.1"/>
    <property type="molecule type" value="Genomic_DNA"/>
</dbReference>